<dbReference type="EMBL" id="ML975329">
    <property type="protein sequence ID" value="KAF1832881.1"/>
    <property type="molecule type" value="Genomic_DNA"/>
</dbReference>
<accession>A0A6A5K8Y3</accession>
<sequence length="176" mass="19788">MTRFAIGHCSFYDSRRCECVGAGKRGTGVRRSRQRWIEVARGYLLSANNMRKVMTQEPALASFKGRTAAPEQRNNDAKRIIHHPDRQRKFFFRCNKRSSRGQAAKLARDELQPPENTIKGISWDCVAPIMVEAAGVGRQRKKIARDTDQGCMDVKFLLLALESMTGGAFTELPEAG</sequence>
<proteinExistence type="predicted"/>
<reference evidence="1" key="1">
    <citation type="submission" date="2020-01" db="EMBL/GenBank/DDBJ databases">
        <authorList>
            <consortium name="DOE Joint Genome Institute"/>
            <person name="Haridas S."/>
            <person name="Albert R."/>
            <person name="Binder M."/>
            <person name="Bloem J."/>
            <person name="Labutti K."/>
            <person name="Salamov A."/>
            <person name="Andreopoulos B."/>
            <person name="Baker S.E."/>
            <person name="Barry K."/>
            <person name="Bills G."/>
            <person name="Bluhm B.H."/>
            <person name="Cannon C."/>
            <person name="Castanera R."/>
            <person name="Culley D.E."/>
            <person name="Daum C."/>
            <person name="Ezra D."/>
            <person name="Gonzalez J.B."/>
            <person name="Henrissat B."/>
            <person name="Kuo A."/>
            <person name="Liang C."/>
            <person name="Lipzen A."/>
            <person name="Lutzoni F."/>
            <person name="Magnuson J."/>
            <person name="Mondo S."/>
            <person name="Nolan M."/>
            <person name="Ohm R."/>
            <person name="Pangilinan J."/>
            <person name="Park H.-J."/>
            <person name="Ramirez L."/>
            <person name="Alfaro M."/>
            <person name="Sun H."/>
            <person name="Tritt A."/>
            <person name="Yoshinaga Y."/>
            <person name="Zwiers L.-H."/>
            <person name="Turgeon B.G."/>
            <person name="Goodwin S.B."/>
            <person name="Spatafora J.W."/>
            <person name="Crous P.W."/>
            <person name="Grigoriev I.V."/>
        </authorList>
    </citation>
    <scope>NUCLEOTIDE SEQUENCE</scope>
    <source>
        <strain evidence="1">P77</strain>
    </source>
</reference>
<gene>
    <name evidence="1" type="ORF">BDW02DRAFT_405044</name>
</gene>
<name>A0A6A5K8Y3_9PLEO</name>
<organism evidence="1 2">
    <name type="scientific">Decorospora gaudefroyi</name>
    <dbReference type="NCBI Taxonomy" id="184978"/>
    <lineage>
        <taxon>Eukaryota</taxon>
        <taxon>Fungi</taxon>
        <taxon>Dikarya</taxon>
        <taxon>Ascomycota</taxon>
        <taxon>Pezizomycotina</taxon>
        <taxon>Dothideomycetes</taxon>
        <taxon>Pleosporomycetidae</taxon>
        <taxon>Pleosporales</taxon>
        <taxon>Pleosporineae</taxon>
        <taxon>Pleosporaceae</taxon>
        <taxon>Decorospora</taxon>
    </lineage>
</organism>
<dbReference type="Proteomes" id="UP000800040">
    <property type="component" value="Unassembled WGS sequence"/>
</dbReference>
<dbReference type="AlphaFoldDB" id="A0A6A5K8Y3"/>
<keyword evidence="2" id="KW-1185">Reference proteome</keyword>
<evidence type="ECO:0000313" key="1">
    <source>
        <dbReference type="EMBL" id="KAF1832881.1"/>
    </source>
</evidence>
<evidence type="ECO:0000313" key="2">
    <source>
        <dbReference type="Proteomes" id="UP000800040"/>
    </source>
</evidence>
<protein>
    <submittedName>
        <fullName evidence="1">Uncharacterized protein</fullName>
    </submittedName>
</protein>